<dbReference type="Pfam" id="PF05960">
    <property type="entry name" value="DUF885"/>
    <property type="match status" value="1"/>
</dbReference>
<comment type="caution">
    <text evidence="2">The sequence shown here is derived from an EMBL/GenBank/DDBJ whole genome shotgun (WGS) entry which is preliminary data.</text>
</comment>
<evidence type="ECO:0000313" key="3">
    <source>
        <dbReference type="Proteomes" id="UP000241421"/>
    </source>
</evidence>
<evidence type="ECO:0000256" key="1">
    <source>
        <dbReference type="SAM" id="SignalP"/>
    </source>
</evidence>
<evidence type="ECO:0000313" key="2">
    <source>
        <dbReference type="EMBL" id="PWF47620.1"/>
    </source>
</evidence>
<accession>A0A2U2HJD2</accession>
<dbReference type="PANTHER" id="PTHR33361">
    <property type="entry name" value="GLR0591 PROTEIN"/>
    <property type="match status" value="1"/>
</dbReference>
<dbReference type="InterPro" id="IPR010281">
    <property type="entry name" value="DUF885"/>
</dbReference>
<reference evidence="2 3" key="1">
    <citation type="submission" date="2018-04" db="EMBL/GenBank/DDBJ databases">
        <title>Massilia violaceinigra sp. nov., a novel purple-pigmented bacterium isolated from Tianshan glacier, Xinjiang, China.</title>
        <authorList>
            <person name="Wang H."/>
        </authorList>
    </citation>
    <scope>NUCLEOTIDE SEQUENCE [LARGE SCALE GENOMIC DNA]</scope>
    <source>
        <strain evidence="2 3">B448-2</strain>
    </source>
</reference>
<feature type="chain" id="PRO_5015626710" evidence="1">
    <location>
        <begin position="22"/>
        <end position="587"/>
    </location>
</feature>
<protein>
    <submittedName>
        <fullName evidence="2">DUF885 domain-containing protein</fullName>
    </submittedName>
</protein>
<dbReference type="PROSITE" id="PS51257">
    <property type="entry name" value="PROKAR_LIPOPROTEIN"/>
    <property type="match status" value="1"/>
</dbReference>
<dbReference type="SUPFAM" id="SSF55486">
    <property type="entry name" value="Metalloproteases ('zincins'), catalytic domain"/>
    <property type="match status" value="1"/>
</dbReference>
<sequence length="587" mass="66045">MQALRTTVLFAATLAACSSHAAPAAAPSLAPPMHALAPSQQAMPALVERFRLDLASLEHLYTVRHGAARAAELQSFYRQWQVALAALPFDGFGVEDRIDWIMLNNQIGFALREQQARQARFREAEPLVPFVRPLIELTEARRLMQAQDGQASAAQLQTAVLAVRKAQLALVEGDDHASARPLASRNMANRALQILGASALDLKQWNAYYGGFDPQFSWWIKRPYAELEKALADYAAMLGERLVGKGSATLLNVTGDPVGRAGLVSALQREMIAYTPEELMALAEKELAWGEAELRRASREMGFGDDWHAAMDKVKNQYVKPGEQTAMVRMLAKEATDYVTANALVTVPEVARRSWRMDMLSVERQLANPFFLGGDTILVAYPTDDMTHDQKLMSMRGNNPHFARAVVHHELIPGHHLQLFMADRHQPQRRLFDSPFFVEGWAVYWEMLLYERGFAAKPEDRIGMMFWRNHRAARILFSLGFHLGKLTPEQAVAMLVERVGHEPDNARAEVRRSFNGDYPPLYQAGYMIGALQMRALRRELVDGGAMTQLQYHDRILEGGMLPVELVRARLKGEKIKRDFAAGWRFYP</sequence>
<organism evidence="2 3">
    <name type="scientific">Massilia glaciei</name>
    <dbReference type="NCBI Taxonomy" id="1524097"/>
    <lineage>
        <taxon>Bacteria</taxon>
        <taxon>Pseudomonadati</taxon>
        <taxon>Pseudomonadota</taxon>
        <taxon>Betaproteobacteria</taxon>
        <taxon>Burkholderiales</taxon>
        <taxon>Oxalobacteraceae</taxon>
        <taxon>Telluria group</taxon>
        <taxon>Massilia</taxon>
    </lineage>
</organism>
<dbReference type="EMBL" id="PXWF02000237">
    <property type="protein sequence ID" value="PWF47620.1"/>
    <property type="molecule type" value="Genomic_DNA"/>
</dbReference>
<name>A0A2U2HJD2_9BURK</name>
<dbReference type="Proteomes" id="UP000241421">
    <property type="component" value="Unassembled WGS sequence"/>
</dbReference>
<dbReference type="PANTHER" id="PTHR33361:SF2">
    <property type="entry name" value="DUF885 DOMAIN-CONTAINING PROTEIN"/>
    <property type="match status" value="1"/>
</dbReference>
<proteinExistence type="predicted"/>
<feature type="signal peptide" evidence="1">
    <location>
        <begin position="1"/>
        <end position="21"/>
    </location>
</feature>
<keyword evidence="1" id="KW-0732">Signal</keyword>
<dbReference type="RefSeq" id="WP_106758153.1">
    <property type="nucleotide sequence ID" value="NZ_PXWF02000237.1"/>
</dbReference>
<dbReference type="AlphaFoldDB" id="A0A2U2HJD2"/>
<dbReference type="OrthoDB" id="9769898at2"/>
<gene>
    <name evidence="2" type="ORF">C7C56_014860</name>
</gene>
<keyword evidence="3" id="KW-1185">Reference proteome</keyword>